<organism evidence="1">
    <name type="scientific">marine sediment metagenome</name>
    <dbReference type="NCBI Taxonomy" id="412755"/>
    <lineage>
        <taxon>unclassified sequences</taxon>
        <taxon>metagenomes</taxon>
        <taxon>ecological metagenomes</taxon>
    </lineage>
</organism>
<proteinExistence type="predicted"/>
<protein>
    <submittedName>
        <fullName evidence="1">Uncharacterized protein</fullName>
    </submittedName>
</protein>
<sequence>MRLLRFARNDKGMFFCSFQTASYPEVFVAASSNAFHPNTLAR</sequence>
<dbReference type="AlphaFoldDB" id="X1GXK3"/>
<dbReference type="EMBL" id="BARU01005532">
    <property type="protein sequence ID" value="GAH37748.1"/>
    <property type="molecule type" value="Genomic_DNA"/>
</dbReference>
<accession>X1GXK3</accession>
<gene>
    <name evidence="1" type="ORF">S03H2_10794</name>
</gene>
<evidence type="ECO:0000313" key="1">
    <source>
        <dbReference type="EMBL" id="GAH37748.1"/>
    </source>
</evidence>
<reference evidence="1" key="1">
    <citation type="journal article" date="2014" name="Front. Microbiol.">
        <title>High frequency of phylogenetically diverse reductive dehalogenase-homologous genes in deep subseafloor sedimentary metagenomes.</title>
        <authorList>
            <person name="Kawai M."/>
            <person name="Futagami T."/>
            <person name="Toyoda A."/>
            <person name="Takaki Y."/>
            <person name="Nishi S."/>
            <person name="Hori S."/>
            <person name="Arai W."/>
            <person name="Tsubouchi T."/>
            <person name="Morono Y."/>
            <person name="Uchiyama I."/>
            <person name="Ito T."/>
            <person name="Fujiyama A."/>
            <person name="Inagaki F."/>
            <person name="Takami H."/>
        </authorList>
    </citation>
    <scope>NUCLEOTIDE SEQUENCE</scope>
    <source>
        <strain evidence="1">Expedition CK06-06</strain>
    </source>
</reference>
<name>X1GXK3_9ZZZZ</name>
<comment type="caution">
    <text evidence="1">The sequence shown here is derived from an EMBL/GenBank/DDBJ whole genome shotgun (WGS) entry which is preliminary data.</text>
</comment>